<dbReference type="SUPFAM" id="SSF51905">
    <property type="entry name" value="FAD/NAD(P)-binding domain"/>
    <property type="match status" value="1"/>
</dbReference>
<dbReference type="NCBIfam" id="TIGR01438">
    <property type="entry name" value="TGR"/>
    <property type="match status" value="1"/>
</dbReference>
<dbReference type="InterPro" id="IPR023753">
    <property type="entry name" value="FAD/NAD-binding_dom"/>
</dbReference>
<dbReference type="Pfam" id="PF02852">
    <property type="entry name" value="Pyr_redox_dim"/>
    <property type="match status" value="1"/>
</dbReference>
<dbReference type="PhylomeDB" id="A0A0G4FWZ3"/>
<keyword evidence="7" id="KW-0712">Selenocysteine</keyword>
<feature type="binding site" evidence="13">
    <location>
        <position position="373"/>
    </location>
    <ligand>
        <name>FAD</name>
        <dbReference type="ChEBI" id="CHEBI:57692"/>
    </ligand>
</feature>
<feature type="binding site" evidence="13">
    <location>
        <position position="331"/>
    </location>
    <ligand>
        <name>NAD(+)</name>
        <dbReference type="ChEBI" id="CHEBI:57540"/>
    </ligand>
</feature>
<dbReference type="PRINTS" id="PR00411">
    <property type="entry name" value="PNDRDTASEI"/>
</dbReference>
<dbReference type="Pfam" id="PF07992">
    <property type="entry name" value="Pyr_redox_2"/>
    <property type="match status" value="1"/>
</dbReference>
<evidence type="ECO:0000313" key="19">
    <source>
        <dbReference type="Proteomes" id="UP000041254"/>
    </source>
</evidence>
<dbReference type="InterPro" id="IPR001100">
    <property type="entry name" value="Pyr_nuc-diS_OxRdtase"/>
</dbReference>
<evidence type="ECO:0000256" key="12">
    <source>
        <dbReference type="PIRSR" id="PIRSR000350-2"/>
    </source>
</evidence>
<reference evidence="18 19" key="1">
    <citation type="submission" date="2014-11" db="EMBL/GenBank/DDBJ databases">
        <authorList>
            <person name="Zhu J."/>
            <person name="Qi W."/>
            <person name="Song R."/>
        </authorList>
    </citation>
    <scope>NUCLEOTIDE SEQUENCE [LARGE SCALE GENOMIC DNA]</scope>
</reference>
<evidence type="ECO:0000256" key="14">
    <source>
        <dbReference type="PIRSR" id="PIRSR000350-4"/>
    </source>
</evidence>
<keyword evidence="6" id="KW-0521">NADP</keyword>
<dbReference type="InterPro" id="IPR012999">
    <property type="entry name" value="Pyr_OxRdtase_I_AS"/>
</dbReference>
<dbReference type="Proteomes" id="UP000041254">
    <property type="component" value="Unassembled WGS sequence"/>
</dbReference>
<keyword evidence="4 15" id="KW-0285">Flavoprotein</keyword>
<accession>A0A0G4FWZ3</accession>
<dbReference type="OrthoDB" id="5956163at2759"/>
<dbReference type="FunFam" id="3.50.50.60:FF:000190">
    <property type="entry name" value="Thioredoxin reductase"/>
    <property type="match status" value="1"/>
</dbReference>
<dbReference type="PANTHER" id="PTHR42737">
    <property type="entry name" value="GLUTATHIONE REDUCTASE"/>
    <property type="match status" value="1"/>
</dbReference>
<dbReference type="VEuPathDB" id="CryptoDB:Vbra_21766"/>
<evidence type="ECO:0000313" key="18">
    <source>
        <dbReference type="EMBL" id="CEM19674.1"/>
    </source>
</evidence>
<evidence type="ECO:0000256" key="4">
    <source>
        <dbReference type="ARBA" id="ARBA00022630"/>
    </source>
</evidence>
<dbReference type="PRINTS" id="PR00368">
    <property type="entry name" value="FADPNR"/>
</dbReference>
<dbReference type="InterPro" id="IPR006338">
    <property type="entry name" value="Thioredoxin/glutathione_Rdtase"/>
</dbReference>
<evidence type="ECO:0000256" key="10">
    <source>
        <dbReference type="ARBA" id="ARBA00023284"/>
    </source>
</evidence>
<feature type="active site" description="Proton acceptor" evidence="12">
    <location>
        <position position="524"/>
    </location>
</feature>
<feature type="binding site" evidence="13">
    <location>
        <begin position="234"/>
        <end position="241"/>
    </location>
    <ligand>
        <name>NAD(+)</name>
        <dbReference type="ChEBI" id="CHEBI:57540"/>
    </ligand>
</feature>
<dbReference type="Gene3D" id="3.50.50.60">
    <property type="entry name" value="FAD/NAD(P)-binding domain"/>
    <property type="match status" value="1"/>
</dbReference>
<dbReference type="PROSITE" id="PS00076">
    <property type="entry name" value="PYRIDINE_REDOX_1"/>
    <property type="match status" value="1"/>
</dbReference>
<dbReference type="GO" id="GO:0004791">
    <property type="term" value="F:thioredoxin-disulfide reductase (NADPH) activity"/>
    <property type="evidence" value="ECO:0007669"/>
    <property type="project" value="UniProtKB-EC"/>
</dbReference>
<dbReference type="InterPro" id="IPR046952">
    <property type="entry name" value="GSHR/TRXR-like"/>
</dbReference>
<feature type="domain" description="Pyridine nucleotide-disulphide oxidoreductase dimerisation" evidence="16">
    <location>
        <begin position="408"/>
        <end position="530"/>
    </location>
</feature>
<dbReference type="EC" id="1.8.1.9" evidence="2"/>
<dbReference type="PIRSF" id="PIRSF000350">
    <property type="entry name" value="Mercury_reductase_MerA"/>
    <property type="match status" value="1"/>
</dbReference>
<dbReference type="EMBL" id="CDMY01000518">
    <property type="protein sequence ID" value="CEM19674.1"/>
    <property type="molecule type" value="Genomic_DNA"/>
</dbReference>
<dbReference type="GO" id="GO:0034599">
    <property type="term" value="P:cellular response to oxidative stress"/>
    <property type="evidence" value="ECO:0007669"/>
    <property type="project" value="TreeGrafter"/>
</dbReference>
<keyword evidence="5 13" id="KW-0274">FAD</keyword>
<dbReference type="InterPro" id="IPR004099">
    <property type="entry name" value="Pyr_nucl-diS_OxRdtase_dimer"/>
</dbReference>
<dbReference type="GO" id="GO:0005739">
    <property type="term" value="C:mitochondrion"/>
    <property type="evidence" value="ECO:0007669"/>
    <property type="project" value="TreeGrafter"/>
</dbReference>
<evidence type="ECO:0000256" key="1">
    <source>
        <dbReference type="ARBA" id="ARBA00007532"/>
    </source>
</evidence>
<evidence type="ECO:0000256" key="9">
    <source>
        <dbReference type="ARBA" id="ARBA00023157"/>
    </source>
</evidence>
<evidence type="ECO:0000256" key="2">
    <source>
        <dbReference type="ARBA" id="ARBA00012610"/>
    </source>
</evidence>
<keyword evidence="9" id="KW-1015">Disulfide bond</keyword>
<sequence>MRRAALVAPKQCTLIRRRSSGICGLSSYRALSSAASPRPDYDLVVIGGGSGGMAAAKEAANHGARVALFDYVKPSPQGTTWGLGGTCVNVGCIPKKLMHYAGLIGASFYDGRHLGWQLPEVHGRGHSGIVHEWGHLVETVQNKVRQLSFSYKAALRSNKVKYVNALARFESPRVIEYGNASSGERQKLTTDKVIIAVGGRPTIPEDIPGAVEHGITSDDIFSLKRPPGRTLVVGGSYIALETAGFLNELNFDVSVAVRSIVLRGFDRQCSEKVAQLMAELGVRFIYSVTPISITRKLPDEGGLPCLEVKLRTPESGNVVTEVYNTVVFATGRTPETAHLGLDAVGVSYDPQTSKIDVNDVEQTSAGNIYAVGDCIPQLELTPVAVKAGELLARRLYGGSTEKMDYEMVPTTVFTPFEYGCVGLSEEQAEERYGKDAIETLLLEFENLELSAVHRPKVATARSDEFDVNLSATNLSKLVCLRNDNNRVVGFHYVGLNAGEVTQGFALALRLGATKSDFDKMIGIHPTDAESYCGLTVTRRSGESFVAAGGCGGGKCG</sequence>
<dbReference type="GO" id="GO:0050660">
    <property type="term" value="F:flavin adenine dinucleotide binding"/>
    <property type="evidence" value="ECO:0007669"/>
    <property type="project" value="InterPro"/>
</dbReference>
<feature type="binding site" evidence="13">
    <location>
        <position position="96"/>
    </location>
    <ligand>
        <name>FAD</name>
        <dbReference type="ChEBI" id="CHEBI:57692"/>
    </ligand>
</feature>
<dbReference type="PANTHER" id="PTHR42737:SF8">
    <property type="entry name" value="THIOREDOXIN-DISULFIDE REDUCTASE"/>
    <property type="match status" value="1"/>
</dbReference>
<comment type="similarity">
    <text evidence="1 15">Belongs to the class-I pyridine nucleotide-disulfide oxidoreductase family.</text>
</comment>
<dbReference type="InParanoid" id="A0A0G4FWZ3"/>
<dbReference type="GO" id="GO:0045454">
    <property type="term" value="P:cell redox homeostasis"/>
    <property type="evidence" value="ECO:0007669"/>
    <property type="project" value="InterPro"/>
</dbReference>
<dbReference type="InterPro" id="IPR036188">
    <property type="entry name" value="FAD/NAD-bd_sf"/>
</dbReference>
<keyword evidence="13" id="KW-0547">Nucleotide-binding</keyword>
<dbReference type="InterPro" id="IPR016156">
    <property type="entry name" value="FAD/NAD-linked_Rdtase_dimer_sf"/>
</dbReference>
<comment type="function">
    <text evidence="11">Catalyzes the transfer of electrons from NADPH to thioredoxins TRX1, TRX2 and TRX3, which in turn act as reductants of disulfide containing proteins. Able to reduce nitroglutathione (GSNO), a compound involved in the transport of nitric oxide (NO); however, TRX1 is more efficient in reducing GSNO. Has no catalytic activity towards oxidized glutathione (GSSG).</text>
</comment>
<evidence type="ECO:0000259" key="17">
    <source>
        <dbReference type="Pfam" id="PF07992"/>
    </source>
</evidence>
<evidence type="ECO:0000256" key="15">
    <source>
        <dbReference type="RuleBase" id="RU003691"/>
    </source>
</evidence>
<dbReference type="STRING" id="1169540.A0A0G4FWZ3"/>
<dbReference type="GO" id="GO:0005829">
    <property type="term" value="C:cytosol"/>
    <property type="evidence" value="ECO:0007669"/>
    <property type="project" value="TreeGrafter"/>
</dbReference>
<keyword evidence="10 15" id="KW-0676">Redox-active center</keyword>
<keyword evidence="8 15" id="KW-0560">Oxidoreductase</keyword>
<evidence type="ECO:0000256" key="13">
    <source>
        <dbReference type="PIRSR" id="PIRSR000350-3"/>
    </source>
</evidence>
<evidence type="ECO:0000256" key="7">
    <source>
        <dbReference type="ARBA" id="ARBA00022933"/>
    </source>
</evidence>
<feature type="domain" description="FAD/NAD(P)-binding" evidence="17">
    <location>
        <begin position="41"/>
        <end position="388"/>
    </location>
</feature>
<dbReference type="SUPFAM" id="SSF55424">
    <property type="entry name" value="FAD/NAD-linked reductases, dimerisation (C-terminal) domain"/>
    <property type="match status" value="1"/>
</dbReference>
<keyword evidence="13" id="KW-0520">NAD</keyword>
<dbReference type="AlphaFoldDB" id="A0A0G4FWZ3"/>
<evidence type="ECO:0000256" key="6">
    <source>
        <dbReference type="ARBA" id="ARBA00022857"/>
    </source>
</evidence>
<organism evidence="18 19">
    <name type="scientific">Vitrella brassicaformis (strain CCMP3155)</name>
    <dbReference type="NCBI Taxonomy" id="1169540"/>
    <lineage>
        <taxon>Eukaryota</taxon>
        <taxon>Sar</taxon>
        <taxon>Alveolata</taxon>
        <taxon>Colpodellida</taxon>
        <taxon>Vitrellaceae</taxon>
        <taxon>Vitrella</taxon>
    </lineage>
</organism>
<name>A0A0G4FWZ3_VITBC</name>
<protein>
    <recommendedName>
        <fullName evidence="3">Thioredoxin reductase</fullName>
        <ecNumber evidence="2">1.8.1.9</ecNumber>
    </recommendedName>
</protein>
<evidence type="ECO:0000259" key="16">
    <source>
        <dbReference type="Pfam" id="PF02852"/>
    </source>
</evidence>
<gene>
    <name evidence="18" type="ORF">Vbra_21766</name>
</gene>
<comment type="cofactor">
    <cofactor evidence="13">
        <name>FAD</name>
        <dbReference type="ChEBI" id="CHEBI:57692"/>
    </cofactor>
    <text evidence="13">Binds 1 FAD per subunit.</text>
</comment>
<keyword evidence="19" id="KW-1185">Reference proteome</keyword>
<proteinExistence type="inferred from homology"/>
<evidence type="ECO:0000256" key="5">
    <source>
        <dbReference type="ARBA" id="ARBA00022827"/>
    </source>
</evidence>
<dbReference type="GO" id="GO:0004362">
    <property type="term" value="F:glutathione-disulfide reductase (NADPH) activity"/>
    <property type="evidence" value="ECO:0007669"/>
    <property type="project" value="TreeGrafter"/>
</dbReference>
<dbReference type="GO" id="GO:0006749">
    <property type="term" value="P:glutathione metabolic process"/>
    <property type="evidence" value="ECO:0007669"/>
    <property type="project" value="TreeGrafter"/>
</dbReference>
<evidence type="ECO:0000256" key="11">
    <source>
        <dbReference type="ARBA" id="ARBA00053237"/>
    </source>
</evidence>
<evidence type="ECO:0000256" key="8">
    <source>
        <dbReference type="ARBA" id="ARBA00023002"/>
    </source>
</evidence>
<evidence type="ECO:0000256" key="3">
    <source>
        <dbReference type="ARBA" id="ARBA00018719"/>
    </source>
</evidence>
<feature type="disulfide bond" description="Redox-active" evidence="14">
    <location>
        <begin position="87"/>
        <end position="92"/>
    </location>
</feature>